<dbReference type="InterPro" id="IPR011664">
    <property type="entry name" value="Abi_system_AbiD/AbiF-like"/>
</dbReference>
<reference evidence="1 2" key="1">
    <citation type="submission" date="2019-10" db="EMBL/GenBank/DDBJ databases">
        <authorList>
            <person name="Wolf R A."/>
        </authorList>
    </citation>
    <scope>NUCLEOTIDE SEQUENCE [LARGE SCALE GENOMIC DNA]</scope>
    <source>
        <strain evidence="1">Collinsella_aerofaciens_MC2</strain>
    </source>
</reference>
<sequence length="323" mass="37157">MADANRKPWLTASQQIDHLKSRGAHFSLMSEDDSRAYLEKNNNYFRLRAYRLGFPKVEEGARKGEYANLDFKMLVDLSIVDMLLRYEMLPLTLDVEHFAKVKLLKRIETEGEDDYKVVSDFISSYDCMKPNGTPCNSLKGEILRCKNSPYTGGLIAKYNDFGFPAWAFIEVISFGSFLYFYKFCANRFGDREMLNEFYIFQAVKSLRNACAHNNCVLNNLSSGKPIYRPRHDVMQELSGISCIGPGQRRTKMSNDRMQQIVTTLYAHRKLASKGVSEHRADSLAVFVGRMNRHVEYYRGNLQVSTGFEFLAKVIDAWFPVRAD</sequence>
<keyword evidence="2" id="KW-1185">Reference proteome</keyword>
<dbReference type="AlphaFoldDB" id="A0A5K1IL83"/>
<accession>A0A5K1IL83</accession>
<name>A0A5K1IL83_9ACTN</name>
<gene>
    <name evidence="1" type="ORF">KCJAJFAP_01593</name>
</gene>
<organism evidence="1 2">
    <name type="scientific">Collinsella aerofaciens</name>
    <dbReference type="NCBI Taxonomy" id="74426"/>
    <lineage>
        <taxon>Bacteria</taxon>
        <taxon>Bacillati</taxon>
        <taxon>Actinomycetota</taxon>
        <taxon>Coriobacteriia</taxon>
        <taxon>Coriobacteriales</taxon>
        <taxon>Coriobacteriaceae</taxon>
        <taxon>Collinsella</taxon>
    </lineage>
</organism>
<dbReference type="Pfam" id="PF07751">
    <property type="entry name" value="Abi_2"/>
    <property type="match status" value="1"/>
</dbReference>
<dbReference type="Proteomes" id="UP000361836">
    <property type="component" value="Unassembled WGS sequence"/>
</dbReference>
<evidence type="ECO:0000313" key="2">
    <source>
        <dbReference type="Proteomes" id="UP000361836"/>
    </source>
</evidence>
<protein>
    <submittedName>
        <fullName evidence="1">Abi-like protein</fullName>
    </submittedName>
</protein>
<evidence type="ECO:0000313" key="1">
    <source>
        <dbReference type="EMBL" id="VWL88206.1"/>
    </source>
</evidence>
<proteinExistence type="predicted"/>
<dbReference type="EMBL" id="CABWIE010000004">
    <property type="protein sequence ID" value="VWL88206.1"/>
    <property type="molecule type" value="Genomic_DNA"/>
</dbReference>
<dbReference type="RefSeq" id="WP_152075869.1">
    <property type="nucleotide sequence ID" value="NZ_CAAKNU010000068.1"/>
</dbReference>